<evidence type="ECO:0008006" key="4">
    <source>
        <dbReference type="Google" id="ProtNLM"/>
    </source>
</evidence>
<dbReference type="PANTHER" id="PTHR10668:SF103">
    <property type="entry name" value="PYRIDINE NUCLEOTIDE-DISULFIDE OXIDOREDUCTASE DOMAIN-CONTAINING PROTEIN 2"/>
    <property type="match status" value="1"/>
</dbReference>
<dbReference type="OrthoDB" id="7777654at2759"/>
<organism evidence="2 3">
    <name type="scientific">Ancylostoma duodenale</name>
    <dbReference type="NCBI Taxonomy" id="51022"/>
    <lineage>
        <taxon>Eukaryota</taxon>
        <taxon>Metazoa</taxon>
        <taxon>Ecdysozoa</taxon>
        <taxon>Nematoda</taxon>
        <taxon>Chromadorea</taxon>
        <taxon>Rhabditida</taxon>
        <taxon>Rhabditina</taxon>
        <taxon>Rhabditomorpha</taxon>
        <taxon>Strongyloidea</taxon>
        <taxon>Ancylostomatidae</taxon>
        <taxon>Ancylostomatinae</taxon>
        <taxon>Ancylostoma</taxon>
    </lineage>
</organism>
<reference evidence="2 3" key="1">
    <citation type="submission" date="2013-12" db="EMBL/GenBank/DDBJ databases">
        <title>Draft genome of the parsitic nematode Ancylostoma duodenale.</title>
        <authorList>
            <person name="Mitreva M."/>
        </authorList>
    </citation>
    <scope>NUCLEOTIDE SEQUENCE [LARGE SCALE GENOMIC DNA]</scope>
    <source>
        <strain evidence="2 3">Zhejiang</strain>
    </source>
</reference>
<dbReference type="Proteomes" id="UP000054047">
    <property type="component" value="Unassembled WGS sequence"/>
</dbReference>
<dbReference type="Gene3D" id="3.50.50.60">
    <property type="entry name" value="FAD/NAD(P)-binding domain"/>
    <property type="match status" value="1"/>
</dbReference>
<dbReference type="SUPFAM" id="SSF51905">
    <property type="entry name" value="FAD/NAD(P)-binding domain"/>
    <property type="match status" value="1"/>
</dbReference>
<dbReference type="Pfam" id="PF13450">
    <property type="entry name" value="NAD_binding_8"/>
    <property type="match status" value="1"/>
</dbReference>
<proteinExistence type="inferred from homology"/>
<dbReference type="PANTHER" id="PTHR10668">
    <property type="entry name" value="PHYTOENE DEHYDROGENASE"/>
    <property type="match status" value="1"/>
</dbReference>
<accession>A0A0C2HGQ3</accession>
<gene>
    <name evidence="2" type="ORF">ANCDUO_00859</name>
</gene>
<dbReference type="EMBL" id="KN726287">
    <property type="protein sequence ID" value="KIH68811.1"/>
    <property type="molecule type" value="Genomic_DNA"/>
</dbReference>
<comment type="similarity">
    <text evidence="1">Belongs to the carotenoid/retinoid oxidoreductase family.</text>
</comment>
<dbReference type="AlphaFoldDB" id="A0A0C2HGQ3"/>
<evidence type="ECO:0000256" key="1">
    <source>
        <dbReference type="ARBA" id="ARBA00006046"/>
    </source>
</evidence>
<evidence type="ECO:0000313" key="3">
    <source>
        <dbReference type="Proteomes" id="UP000054047"/>
    </source>
</evidence>
<keyword evidence="3" id="KW-1185">Reference proteome</keyword>
<dbReference type="InterPro" id="IPR036188">
    <property type="entry name" value="FAD/NAD-bd_sf"/>
</dbReference>
<protein>
    <recommendedName>
        <fullName evidence="4">FAD dependent oxidoreductase</fullName>
    </recommendedName>
</protein>
<sequence>MIAAYEDIHPSCSTNEELSCFSMQGGIHTYFRRCVSTTPKDTYDAVVIGGGHNGLTAAAYLARAGKRVCVLERREGLGGAAITEEIIPGFKFSRASYLLSLLRPTVIKDLNLKLYKNNFDIRRNMDCDTTFETLTRSLPFGTQRTVCSLDTMFPKYEEFIERIVHPLESLMDEVPINVHQSSKWELLRKSWPLLRRVQQMGISNVVDFYELMTAPIAKVYYTIMNRWFESDVLKATIGTDGVIGFAASPYDAGTGYVLLHHVLGGVDDRSGAWAYVMGGMGAVSKAIAKSASTHGAEIFVEQVCFTTIIYA</sequence>
<name>A0A0C2HGQ3_9BILA</name>
<evidence type="ECO:0000313" key="2">
    <source>
        <dbReference type="EMBL" id="KIH68811.1"/>
    </source>
</evidence>